<reference evidence="3" key="1">
    <citation type="journal article" date="2023" name="Mar. Drugs">
        <title>Gemmata algarum, a Novel Planctomycete Isolated from an Algal Mat, Displays Antimicrobial Activity.</title>
        <authorList>
            <person name="Kumar G."/>
            <person name="Kallscheuer N."/>
            <person name="Kashif M."/>
            <person name="Ahamad S."/>
            <person name="Jagadeeshwari U."/>
            <person name="Pannikurungottu S."/>
            <person name="Haufschild T."/>
            <person name="Kabuu M."/>
            <person name="Sasikala C."/>
            <person name="Jogler C."/>
            <person name="Ramana C."/>
        </authorList>
    </citation>
    <scope>NUCLEOTIDE SEQUENCE [LARGE SCALE GENOMIC DNA]</scope>
    <source>
        <strain evidence="3">JC673</strain>
    </source>
</reference>
<name>A0ABU5F0D3_9BACT</name>
<keyword evidence="3" id="KW-1185">Reference proteome</keyword>
<dbReference type="EMBL" id="JAXBLV010000110">
    <property type="protein sequence ID" value="MDY3559376.1"/>
    <property type="molecule type" value="Genomic_DNA"/>
</dbReference>
<evidence type="ECO:0000313" key="3">
    <source>
        <dbReference type="Proteomes" id="UP001272242"/>
    </source>
</evidence>
<dbReference type="RefSeq" id="WP_320686150.1">
    <property type="nucleotide sequence ID" value="NZ_JAXBLV010000110.1"/>
</dbReference>
<evidence type="ECO:0000313" key="2">
    <source>
        <dbReference type="EMBL" id="MDY3559376.1"/>
    </source>
</evidence>
<dbReference type="Proteomes" id="UP001272242">
    <property type="component" value="Unassembled WGS sequence"/>
</dbReference>
<evidence type="ECO:0000259" key="1">
    <source>
        <dbReference type="Pfam" id="PF12728"/>
    </source>
</evidence>
<dbReference type="InterPro" id="IPR041657">
    <property type="entry name" value="HTH_17"/>
</dbReference>
<sequence>MTLAEAAAWLRVSEAGLRADADSGRLPARLVAGEWRFNKTALLEWLSHPEPPASRPKTGAELVEHIRRVRAASSDPETEEEAEEFIRQMYARRKADSAAG</sequence>
<feature type="domain" description="Helix-turn-helix" evidence="1">
    <location>
        <begin position="1"/>
        <end position="46"/>
    </location>
</feature>
<accession>A0ABU5F0D3</accession>
<comment type="caution">
    <text evidence="2">The sequence shown here is derived from an EMBL/GenBank/DDBJ whole genome shotgun (WGS) entry which is preliminary data.</text>
</comment>
<proteinExistence type="predicted"/>
<gene>
    <name evidence="2" type="ORF">R5W23_000368</name>
</gene>
<protein>
    <submittedName>
        <fullName evidence="2">Helix-turn-helix domain-containing protein</fullName>
    </submittedName>
</protein>
<organism evidence="2 3">
    <name type="scientific">Gemmata algarum</name>
    <dbReference type="NCBI Taxonomy" id="2975278"/>
    <lineage>
        <taxon>Bacteria</taxon>
        <taxon>Pseudomonadati</taxon>
        <taxon>Planctomycetota</taxon>
        <taxon>Planctomycetia</taxon>
        <taxon>Gemmatales</taxon>
        <taxon>Gemmataceae</taxon>
        <taxon>Gemmata</taxon>
    </lineage>
</organism>
<dbReference type="Pfam" id="PF12728">
    <property type="entry name" value="HTH_17"/>
    <property type="match status" value="1"/>
</dbReference>